<evidence type="ECO:0000256" key="3">
    <source>
        <dbReference type="ARBA" id="ARBA00023163"/>
    </source>
</evidence>
<gene>
    <name evidence="5" type="ORF">AACH06_04305</name>
</gene>
<dbReference type="PANTHER" id="PTHR33204">
    <property type="entry name" value="TRANSCRIPTIONAL REGULATOR, MARR FAMILY"/>
    <property type="match status" value="1"/>
</dbReference>
<dbReference type="RefSeq" id="WP_341424391.1">
    <property type="nucleotide sequence ID" value="NZ_JBBUTG010000002.1"/>
</dbReference>
<dbReference type="InterPro" id="IPR036388">
    <property type="entry name" value="WH-like_DNA-bd_sf"/>
</dbReference>
<dbReference type="InterPro" id="IPR002577">
    <property type="entry name" value="HTH_HxlR"/>
</dbReference>
<dbReference type="PROSITE" id="PS51118">
    <property type="entry name" value="HTH_HXLR"/>
    <property type="match status" value="1"/>
</dbReference>
<evidence type="ECO:0000313" key="5">
    <source>
        <dbReference type="EMBL" id="MEK8030035.1"/>
    </source>
</evidence>
<feature type="domain" description="HTH hxlR-type" evidence="4">
    <location>
        <begin position="4"/>
        <end position="100"/>
    </location>
</feature>
<evidence type="ECO:0000259" key="4">
    <source>
        <dbReference type="PROSITE" id="PS51118"/>
    </source>
</evidence>
<dbReference type="Proteomes" id="UP001371218">
    <property type="component" value="Unassembled WGS sequence"/>
</dbReference>
<dbReference type="PANTHER" id="PTHR33204:SF37">
    <property type="entry name" value="HTH-TYPE TRANSCRIPTIONAL REGULATOR YODB"/>
    <property type="match status" value="1"/>
</dbReference>
<evidence type="ECO:0000313" key="6">
    <source>
        <dbReference type="Proteomes" id="UP001371218"/>
    </source>
</evidence>
<accession>A0ABU9BN24</accession>
<keyword evidence="2" id="KW-0238">DNA-binding</keyword>
<organism evidence="5 6">
    <name type="scientific">Ideonella lacteola</name>
    <dbReference type="NCBI Taxonomy" id="2984193"/>
    <lineage>
        <taxon>Bacteria</taxon>
        <taxon>Pseudomonadati</taxon>
        <taxon>Pseudomonadota</taxon>
        <taxon>Betaproteobacteria</taxon>
        <taxon>Burkholderiales</taxon>
        <taxon>Sphaerotilaceae</taxon>
        <taxon>Ideonella</taxon>
    </lineage>
</organism>
<protein>
    <submittedName>
        <fullName evidence="5">Helix-turn-helix domain-containing protein</fullName>
    </submittedName>
</protein>
<proteinExistence type="predicted"/>
<reference evidence="5 6" key="1">
    <citation type="submission" date="2024-04" db="EMBL/GenBank/DDBJ databases">
        <title>Novel species of the genus Ideonella isolated from streams.</title>
        <authorList>
            <person name="Lu H."/>
        </authorList>
    </citation>
    <scope>NUCLEOTIDE SEQUENCE [LARGE SCALE GENOMIC DNA]</scope>
    <source>
        <strain evidence="5 6">DXS29W</strain>
    </source>
</reference>
<name>A0ABU9BN24_9BURK</name>
<dbReference type="Pfam" id="PF01638">
    <property type="entry name" value="HxlR"/>
    <property type="match status" value="1"/>
</dbReference>
<dbReference type="Gene3D" id="1.10.10.10">
    <property type="entry name" value="Winged helix-like DNA-binding domain superfamily/Winged helix DNA-binding domain"/>
    <property type="match status" value="1"/>
</dbReference>
<keyword evidence="6" id="KW-1185">Reference proteome</keyword>
<dbReference type="EMBL" id="JBBUTG010000002">
    <property type="protein sequence ID" value="MEK8030035.1"/>
    <property type="molecule type" value="Genomic_DNA"/>
</dbReference>
<comment type="caution">
    <text evidence="5">The sequence shown here is derived from an EMBL/GenBank/DDBJ whole genome shotgun (WGS) entry which is preliminary data.</text>
</comment>
<evidence type="ECO:0000256" key="1">
    <source>
        <dbReference type="ARBA" id="ARBA00023015"/>
    </source>
</evidence>
<keyword evidence="3" id="KW-0804">Transcription</keyword>
<sequence length="100" mass="11391">MASTPETHKQAINAAMELLHKRWMMRVIWELRGGPLTFRALQAACGDLSPTVLNQRLGELREARLLISDESGYQLLPIGRDLLEAFAPLSKWAVRWHRQG</sequence>
<keyword evidence="1" id="KW-0805">Transcription regulation</keyword>
<dbReference type="SUPFAM" id="SSF46785">
    <property type="entry name" value="Winged helix' DNA-binding domain"/>
    <property type="match status" value="1"/>
</dbReference>
<evidence type="ECO:0000256" key="2">
    <source>
        <dbReference type="ARBA" id="ARBA00023125"/>
    </source>
</evidence>
<dbReference type="InterPro" id="IPR036390">
    <property type="entry name" value="WH_DNA-bd_sf"/>
</dbReference>